<dbReference type="AlphaFoldDB" id="A0A3N0C524"/>
<dbReference type="InterPro" id="IPR037075">
    <property type="entry name" value="HCHO-activating_enzyme_sf"/>
</dbReference>
<dbReference type="NCBIfam" id="TIGR03126">
    <property type="entry name" value="one_C_fae"/>
    <property type="match status" value="1"/>
</dbReference>
<dbReference type="GO" id="GO:0016840">
    <property type="term" value="F:carbon-nitrogen lyase activity"/>
    <property type="evidence" value="ECO:0007669"/>
    <property type="project" value="InterPro"/>
</dbReference>
<dbReference type="InterPro" id="IPR014826">
    <property type="entry name" value="HCHO-activating_enzyme"/>
</dbReference>
<protein>
    <submittedName>
        <fullName evidence="4">Formaldehyde-activating enzyme</fullName>
    </submittedName>
</protein>
<dbReference type="SUPFAM" id="SSF54211">
    <property type="entry name" value="Ribosomal protein S5 domain 2-like"/>
    <property type="match status" value="1"/>
</dbReference>
<name>A0A3N0C524_9MICC</name>
<reference evidence="4 5" key="1">
    <citation type="submission" date="2018-10" db="EMBL/GenBank/DDBJ databases">
        <title>Genome sequencing of Arthrobacter oryzae TNB02.</title>
        <authorList>
            <person name="Cho Y.-J."/>
            <person name="Cho A."/>
            <person name="Kim O.-S."/>
        </authorList>
    </citation>
    <scope>NUCLEOTIDE SEQUENCE [LARGE SCALE GENOMIC DNA]</scope>
    <source>
        <strain evidence="4 5">TNB02</strain>
    </source>
</reference>
<dbReference type="EMBL" id="RBED01000071">
    <property type="protein sequence ID" value="RNL57924.1"/>
    <property type="molecule type" value="Genomic_DNA"/>
</dbReference>
<dbReference type="Pfam" id="PF08714">
    <property type="entry name" value="Fae"/>
    <property type="match status" value="1"/>
</dbReference>
<evidence type="ECO:0000256" key="1">
    <source>
        <dbReference type="ARBA" id="ARBA00023239"/>
    </source>
</evidence>
<comment type="caution">
    <text evidence="4">The sequence shown here is derived from an EMBL/GenBank/DDBJ whole genome shotgun (WGS) entry which is preliminary data.</text>
</comment>
<keyword evidence="1" id="KW-0456">Lyase</keyword>
<keyword evidence="5" id="KW-1185">Reference proteome</keyword>
<feature type="region of interest" description="Disordered" evidence="2">
    <location>
        <begin position="1"/>
        <end position="23"/>
    </location>
</feature>
<dbReference type="Proteomes" id="UP000273807">
    <property type="component" value="Unassembled WGS sequence"/>
</dbReference>
<dbReference type="InterPro" id="IPR020568">
    <property type="entry name" value="Ribosomal_Su5_D2-typ_SF"/>
</dbReference>
<feature type="compositionally biased region" description="Polar residues" evidence="2">
    <location>
        <begin position="9"/>
        <end position="18"/>
    </location>
</feature>
<evidence type="ECO:0000313" key="4">
    <source>
        <dbReference type="EMBL" id="RNL57924.1"/>
    </source>
</evidence>
<feature type="domain" description="Formaldehyde-activating enzyme" evidence="3">
    <location>
        <begin position="32"/>
        <end position="189"/>
    </location>
</feature>
<evidence type="ECO:0000313" key="5">
    <source>
        <dbReference type="Proteomes" id="UP000273807"/>
    </source>
</evidence>
<gene>
    <name evidence="4" type="primary">fae</name>
    <name evidence="4" type="ORF">D7003_05100</name>
</gene>
<evidence type="ECO:0000259" key="3">
    <source>
        <dbReference type="Pfam" id="PF08714"/>
    </source>
</evidence>
<proteinExistence type="predicted"/>
<sequence length="194" mass="20232">MAHRGRTDLTMTEQQTQIPVRDRPAARQAVQIGESFVGDGVNAAHVNTVLGHRDGPAGTAWATALATPSAGHVPFVTVLRPSLPVKPLTLFVTKAAPASERHGNLIWGAAQAGIAAGVADALADGTVTEAEADSHVVIAAVWVNPEADDEDAVYRNNRESARTALSNGALRLPATAAVVEARHTPSNPFFTPRG</sequence>
<organism evidence="4 5">
    <name type="scientific">Arthrobacter oryzae</name>
    <dbReference type="NCBI Taxonomy" id="409290"/>
    <lineage>
        <taxon>Bacteria</taxon>
        <taxon>Bacillati</taxon>
        <taxon>Actinomycetota</taxon>
        <taxon>Actinomycetes</taxon>
        <taxon>Micrococcales</taxon>
        <taxon>Micrococcaceae</taxon>
        <taxon>Arthrobacter</taxon>
    </lineage>
</organism>
<dbReference type="OrthoDB" id="8443451at2"/>
<dbReference type="GO" id="GO:0016051">
    <property type="term" value="P:carbohydrate biosynthetic process"/>
    <property type="evidence" value="ECO:0007669"/>
    <property type="project" value="InterPro"/>
</dbReference>
<accession>A0A3N0C524</accession>
<evidence type="ECO:0000256" key="2">
    <source>
        <dbReference type="SAM" id="MobiDB-lite"/>
    </source>
</evidence>
<dbReference type="Gene3D" id="3.30.230.60">
    <property type="entry name" value="Formaldehyde-activating enzyme"/>
    <property type="match status" value="1"/>
</dbReference>